<protein>
    <submittedName>
        <fullName evidence="1">Uncharacterized protein</fullName>
    </submittedName>
</protein>
<dbReference type="AlphaFoldDB" id="A0A0C2MXM8"/>
<sequence>MGYLHVVSLPLSYLHPETSPCDSLLNVDIQFYLTIDNWSNHQILSLYLNFENWIYTGLIHRCMMANKVLLVRLCTGDNKARLKTSLVFVLMAHDTDPFYFFLRDISFA</sequence>
<evidence type="ECO:0000313" key="1">
    <source>
        <dbReference type="EMBL" id="KII66387.1"/>
    </source>
</evidence>
<gene>
    <name evidence="1" type="ORF">RF11_15393</name>
</gene>
<organism evidence="1 2">
    <name type="scientific">Thelohanellus kitauei</name>
    <name type="common">Myxosporean</name>
    <dbReference type="NCBI Taxonomy" id="669202"/>
    <lineage>
        <taxon>Eukaryota</taxon>
        <taxon>Metazoa</taxon>
        <taxon>Cnidaria</taxon>
        <taxon>Myxozoa</taxon>
        <taxon>Myxosporea</taxon>
        <taxon>Bivalvulida</taxon>
        <taxon>Platysporina</taxon>
        <taxon>Myxobolidae</taxon>
        <taxon>Thelohanellus</taxon>
    </lineage>
</organism>
<dbReference type="Proteomes" id="UP000031668">
    <property type="component" value="Unassembled WGS sequence"/>
</dbReference>
<dbReference type="EMBL" id="JWZT01003545">
    <property type="protein sequence ID" value="KII66387.1"/>
    <property type="molecule type" value="Genomic_DNA"/>
</dbReference>
<proteinExistence type="predicted"/>
<comment type="caution">
    <text evidence="1">The sequence shown here is derived from an EMBL/GenBank/DDBJ whole genome shotgun (WGS) entry which is preliminary data.</text>
</comment>
<reference evidence="1 2" key="1">
    <citation type="journal article" date="2014" name="Genome Biol. Evol.">
        <title>The genome of the myxosporean Thelohanellus kitauei shows adaptations to nutrient acquisition within its fish host.</title>
        <authorList>
            <person name="Yang Y."/>
            <person name="Xiong J."/>
            <person name="Zhou Z."/>
            <person name="Huo F."/>
            <person name="Miao W."/>
            <person name="Ran C."/>
            <person name="Liu Y."/>
            <person name="Zhang J."/>
            <person name="Feng J."/>
            <person name="Wang M."/>
            <person name="Wang M."/>
            <person name="Wang L."/>
            <person name="Yao B."/>
        </authorList>
    </citation>
    <scope>NUCLEOTIDE SEQUENCE [LARGE SCALE GENOMIC DNA]</scope>
    <source>
        <strain evidence="1">Wuqing</strain>
    </source>
</reference>
<name>A0A0C2MXM8_THEKT</name>
<evidence type="ECO:0000313" key="2">
    <source>
        <dbReference type="Proteomes" id="UP000031668"/>
    </source>
</evidence>
<keyword evidence="2" id="KW-1185">Reference proteome</keyword>
<accession>A0A0C2MXM8</accession>